<dbReference type="AlphaFoldDB" id="A0A507BHU1"/>
<protein>
    <submittedName>
        <fullName evidence="3">Uncharacterized protein</fullName>
    </submittedName>
</protein>
<evidence type="ECO:0000256" key="2">
    <source>
        <dbReference type="SAM" id="SignalP"/>
    </source>
</evidence>
<feature type="compositionally biased region" description="Basic residues" evidence="1">
    <location>
        <begin position="173"/>
        <end position="185"/>
    </location>
</feature>
<evidence type="ECO:0000313" key="4">
    <source>
        <dbReference type="Proteomes" id="UP000319257"/>
    </source>
</evidence>
<evidence type="ECO:0000313" key="3">
    <source>
        <dbReference type="EMBL" id="TPX19093.1"/>
    </source>
</evidence>
<reference evidence="3 4" key="1">
    <citation type="submission" date="2019-06" db="EMBL/GenBank/DDBJ databases">
        <title>Draft genome sequence of the filamentous fungus Phialemoniopsis curvata isolated from diesel fuel.</title>
        <authorList>
            <person name="Varaljay V.A."/>
            <person name="Lyon W.J."/>
            <person name="Crouch A.L."/>
            <person name="Drake C.E."/>
            <person name="Hollomon J.M."/>
            <person name="Nadeau L.J."/>
            <person name="Nunn H.S."/>
            <person name="Stevenson B.S."/>
            <person name="Bojanowski C.L."/>
            <person name="Crookes-Goodson W.J."/>
        </authorList>
    </citation>
    <scope>NUCLEOTIDE SEQUENCE [LARGE SCALE GENOMIC DNA]</scope>
    <source>
        <strain evidence="3 4">D216</strain>
    </source>
</reference>
<gene>
    <name evidence="3" type="ORF">E0L32_011254</name>
</gene>
<accession>A0A507BHU1</accession>
<feature type="region of interest" description="Disordered" evidence="1">
    <location>
        <begin position="165"/>
        <end position="186"/>
    </location>
</feature>
<sequence length="265" mass="28352">MILLFWFICLLGTHLALATHPPVCSGPSPTSPSCEFQALIRDAHGFTLTLTKDKQGQLVGSDVPLNGTFPVPDGDHTLMYLRVDGDGHLRDRDDQWCWAVPPTDTLVCSAFPDDEHDPNFAKLVGPDRWALDDDGRLLLVGDGFLVVGTGTGTANGTKREAAAEAAGVAAAGQRRRRRRRRRRHQSREFVACPTGGPRREVKLYLDSGAQPAGAPCKLVSLTADGCFCGRPAANYTAEHPPPLQVFPLTLLGTSASAATATATSI</sequence>
<feature type="signal peptide" evidence="2">
    <location>
        <begin position="1"/>
        <end position="18"/>
    </location>
</feature>
<dbReference type="InParanoid" id="A0A507BHU1"/>
<proteinExistence type="predicted"/>
<comment type="caution">
    <text evidence="3">The sequence shown here is derived from an EMBL/GenBank/DDBJ whole genome shotgun (WGS) entry which is preliminary data.</text>
</comment>
<feature type="chain" id="PRO_5021303366" evidence="2">
    <location>
        <begin position="19"/>
        <end position="265"/>
    </location>
</feature>
<dbReference type="Proteomes" id="UP000319257">
    <property type="component" value="Unassembled WGS sequence"/>
</dbReference>
<keyword evidence="2" id="KW-0732">Signal</keyword>
<organism evidence="3 4">
    <name type="scientific">Thyridium curvatum</name>
    <dbReference type="NCBI Taxonomy" id="1093900"/>
    <lineage>
        <taxon>Eukaryota</taxon>
        <taxon>Fungi</taxon>
        <taxon>Dikarya</taxon>
        <taxon>Ascomycota</taxon>
        <taxon>Pezizomycotina</taxon>
        <taxon>Sordariomycetes</taxon>
        <taxon>Sordariomycetidae</taxon>
        <taxon>Thyridiales</taxon>
        <taxon>Thyridiaceae</taxon>
        <taxon>Thyridium</taxon>
    </lineage>
</organism>
<dbReference type="GeneID" id="41978701"/>
<dbReference type="RefSeq" id="XP_031000804.1">
    <property type="nucleotide sequence ID" value="XM_031133963.1"/>
</dbReference>
<evidence type="ECO:0000256" key="1">
    <source>
        <dbReference type="SAM" id="MobiDB-lite"/>
    </source>
</evidence>
<dbReference type="EMBL" id="SKBQ01000101">
    <property type="protein sequence ID" value="TPX19093.1"/>
    <property type="molecule type" value="Genomic_DNA"/>
</dbReference>
<keyword evidence="4" id="KW-1185">Reference proteome</keyword>
<name>A0A507BHU1_9PEZI</name>